<organism evidence="6 7">
    <name type="scientific">Microctonus hyperodae</name>
    <name type="common">Parasitoid wasp</name>
    <dbReference type="NCBI Taxonomy" id="165561"/>
    <lineage>
        <taxon>Eukaryota</taxon>
        <taxon>Metazoa</taxon>
        <taxon>Ecdysozoa</taxon>
        <taxon>Arthropoda</taxon>
        <taxon>Hexapoda</taxon>
        <taxon>Insecta</taxon>
        <taxon>Pterygota</taxon>
        <taxon>Neoptera</taxon>
        <taxon>Endopterygota</taxon>
        <taxon>Hymenoptera</taxon>
        <taxon>Apocrita</taxon>
        <taxon>Ichneumonoidea</taxon>
        <taxon>Braconidae</taxon>
        <taxon>Euphorinae</taxon>
        <taxon>Microctonus</taxon>
    </lineage>
</organism>
<evidence type="ECO:0000259" key="5">
    <source>
        <dbReference type="PROSITE" id="PS51437"/>
    </source>
</evidence>
<keyword evidence="7" id="KW-1185">Reference proteome</keyword>
<feature type="compositionally biased region" description="Low complexity" evidence="4">
    <location>
        <begin position="434"/>
        <end position="456"/>
    </location>
</feature>
<dbReference type="GO" id="GO:0006357">
    <property type="term" value="P:regulation of transcription by RNA polymerase II"/>
    <property type="evidence" value="ECO:0007669"/>
    <property type="project" value="TreeGrafter"/>
</dbReference>
<evidence type="ECO:0000256" key="4">
    <source>
        <dbReference type="SAM" id="MobiDB-lite"/>
    </source>
</evidence>
<feature type="region of interest" description="Disordered" evidence="4">
    <location>
        <begin position="434"/>
        <end position="466"/>
    </location>
</feature>
<dbReference type="GO" id="GO:0005634">
    <property type="term" value="C:nucleus"/>
    <property type="evidence" value="ECO:0007669"/>
    <property type="project" value="UniProtKB-SubCell"/>
</dbReference>
<dbReference type="Pfam" id="PF03859">
    <property type="entry name" value="CG-1"/>
    <property type="match status" value="1"/>
</dbReference>
<evidence type="ECO:0000256" key="1">
    <source>
        <dbReference type="ARBA" id="ARBA00004123"/>
    </source>
</evidence>
<dbReference type="CDD" id="cd23767">
    <property type="entry name" value="IQCD"/>
    <property type="match status" value="1"/>
</dbReference>
<dbReference type="GO" id="GO:0003712">
    <property type="term" value="F:transcription coregulator activity"/>
    <property type="evidence" value="ECO:0007669"/>
    <property type="project" value="TreeGrafter"/>
</dbReference>
<feature type="region of interest" description="Disordered" evidence="4">
    <location>
        <begin position="238"/>
        <end position="294"/>
    </location>
</feature>
<dbReference type="PANTHER" id="PTHR23335:SF1">
    <property type="entry name" value="CALMODULIN-BINDING TRANSCRIPTION ACTIVATOR, ISOFORM F"/>
    <property type="match status" value="1"/>
</dbReference>
<protein>
    <recommendedName>
        <fullName evidence="5">CG-1 domain-containing protein</fullName>
    </recommendedName>
</protein>
<accession>A0AA39KVI2</accession>
<keyword evidence="3" id="KW-0539">Nucleus</keyword>
<evidence type="ECO:0000313" key="7">
    <source>
        <dbReference type="Proteomes" id="UP001168972"/>
    </source>
</evidence>
<feature type="domain" description="CG-1" evidence="5">
    <location>
        <begin position="50"/>
        <end position="175"/>
    </location>
</feature>
<dbReference type="PANTHER" id="PTHR23335">
    <property type="entry name" value="CALMODULIN-BINDING TRANSCRIPTION ACTIVATOR CAMTA"/>
    <property type="match status" value="1"/>
</dbReference>
<comment type="caution">
    <text evidence="6">The sequence shown here is derived from an EMBL/GenBank/DDBJ whole genome shotgun (WGS) entry which is preliminary data.</text>
</comment>
<evidence type="ECO:0000256" key="3">
    <source>
        <dbReference type="ARBA" id="ARBA00023242"/>
    </source>
</evidence>
<comment type="subcellular location">
    <subcellularLocation>
        <location evidence="1">Nucleus</location>
    </subcellularLocation>
</comment>
<evidence type="ECO:0000313" key="6">
    <source>
        <dbReference type="EMBL" id="KAK0175493.1"/>
    </source>
</evidence>
<name>A0AA39KVI2_MICHY</name>
<dbReference type="SMART" id="SM01076">
    <property type="entry name" value="CG-1"/>
    <property type="match status" value="1"/>
</dbReference>
<feature type="region of interest" description="Disordered" evidence="4">
    <location>
        <begin position="205"/>
        <end position="224"/>
    </location>
</feature>
<feature type="compositionally biased region" description="Low complexity" evidence="4">
    <location>
        <begin position="263"/>
        <end position="277"/>
    </location>
</feature>
<dbReference type="GO" id="GO:0003690">
    <property type="term" value="F:double-stranded DNA binding"/>
    <property type="evidence" value="ECO:0007669"/>
    <property type="project" value="TreeGrafter"/>
</dbReference>
<evidence type="ECO:0000256" key="2">
    <source>
        <dbReference type="ARBA" id="ARBA00023163"/>
    </source>
</evidence>
<sequence>MWPDVDRLEYRDSYDGDEDGDFLGFETSVSSKLCIVRMMNPSGEEWAMPWMGVYENPFYDAMQIHEIAAILISFQRHAEWQSREVKVRPQSGSMLLYSRKKVRYRRDGYCWKKRKDGKTTREDHMKLKVQGVECIYGCYVHSAILPTFHRRCYWLLQNPDVVLVHYLNVPYPDGDAKLAALPPCLALPPDKKEWTRDELASQLRPMFLGGDDDPNNPHLSQHSNHPVDMIVSQLLDRQRASTNTSTTGAQLAPRRLTPDNQVTSTTGGQQPSSTASTAPRVYSRHSHSTQSQQPAPLVLSLQQIQGGGGLLILNTLDFKGIYEQNTGTSPLLDRMELLQEDESSLGIGQQGMESTSSSQSSVGEEDVRVLTLAEQIIAALPERIKREEGDPSSPSLTPSPPPPLTPLEDALMEQMPLDSGELFDSYRECSGGAASVSDVDAEASPSSPSSSCLTPDSPSPPPTTADFSEFLQLQLQLDNGVNCHTHHNHHRHHHHHYDYAHGDKNIGTAVCGNYGVSCMSDGNEADLSRLTLSDREQRELYQAARMIQKAYRNYKGRQRQEEAERHAAVLIQQYYRRHKQYAYYSSVHKALSHSSCADNTMIILGLLVLITLCSSDASGVTVVDSDLLYDGLNLRPWRNGDTGSQLLIGTVNNSVNFAAWELSTLATGRPNTKLS</sequence>
<dbReference type="AlphaFoldDB" id="A0AA39KVI2"/>
<dbReference type="InterPro" id="IPR005559">
    <property type="entry name" value="CG-1_dom"/>
</dbReference>
<dbReference type="PROSITE" id="PS51437">
    <property type="entry name" value="CG_1"/>
    <property type="match status" value="1"/>
</dbReference>
<keyword evidence="2" id="KW-0804">Transcription</keyword>
<feature type="compositionally biased region" description="Polar residues" evidence="4">
    <location>
        <begin position="240"/>
        <end position="249"/>
    </location>
</feature>
<dbReference type="Proteomes" id="UP001168972">
    <property type="component" value="Unassembled WGS sequence"/>
</dbReference>
<reference evidence="6" key="2">
    <citation type="submission" date="2023-03" db="EMBL/GenBank/DDBJ databases">
        <authorList>
            <person name="Inwood S.N."/>
            <person name="Skelly J.G."/>
            <person name="Guhlin J."/>
            <person name="Harrop T.W.R."/>
            <person name="Goldson S.G."/>
            <person name="Dearden P.K."/>
        </authorList>
    </citation>
    <scope>NUCLEOTIDE SEQUENCE</scope>
    <source>
        <strain evidence="6">Lincoln</strain>
        <tissue evidence="6">Whole body</tissue>
    </source>
</reference>
<feature type="region of interest" description="Disordered" evidence="4">
    <location>
        <begin position="381"/>
        <end position="408"/>
    </location>
</feature>
<gene>
    <name evidence="6" type="ORF">PV327_009240</name>
</gene>
<proteinExistence type="predicted"/>
<dbReference type="Gene3D" id="1.20.5.190">
    <property type="match status" value="1"/>
</dbReference>
<dbReference type="EMBL" id="JAQQBR010000005">
    <property type="protein sequence ID" value="KAK0175493.1"/>
    <property type="molecule type" value="Genomic_DNA"/>
</dbReference>
<reference evidence="6" key="1">
    <citation type="journal article" date="2023" name="bioRxiv">
        <title>Scaffold-level genome assemblies of two parasitoid biocontrol wasps reveal the parthenogenesis mechanism and an associated novel virus.</title>
        <authorList>
            <person name="Inwood S."/>
            <person name="Skelly J."/>
            <person name="Guhlin J."/>
            <person name="Harrop T."/>
            <person name="Goldson S."/>
            <person name="Dearden P."/>
        </authorList>
    </citation>
    <scope>NUCLEOTIDE SEQUENCE</scope>
    <source>
        <strain evidence="6">Lincoln</strain>
        <tissue evidence="6">Whole body</tissue>
    </source>
</reference>